<keyword evidence="2" id="KW-0378">Hydrolase</keyword>
<dbReference type="SUPFAM" id="SSF55811">
    <property type="entry name" value="Nudix"/>
    <property type="match status" value="1"/>
</dbReference>
<dbReference type="PANTHER" id="PTHR43046:SF14">
    <property type="entry name" value="MUTT_NUDIX FAMILY PROTEIN"/>
    <property type="match status" value="1"/>
</dbReference>
<protein>
    <recommendedName>
        <fullName evidence="4">Nudix hydrolase domain-containing protein</fullName>
    </recommendedName>
</protein>
<dbReference type="PROSITE" id="PS51462">
    <property type="entry name" value="NUDIX"/>
    <property type="match status" value="1"/>
</dbReference>
<dbReference type="Gene3D" id="3.90.79.10">
    <property type="entry name" value="Nucleoside Triphosphate Pyrophosphohydrolase"/>
    <property type="match status" value="1"/>
</dbReference>
<dbReference type="InterPro" id="IPR000086">
    <property type="entry name" value="NUDIX_hydrolase_dom"/>
</dbReference>
<proteinExistence type="predicted"/>
<dbReference type="Pfam" id="PF00293">
    <property type="entry name" value="NUDIX"/>
    <property type="match status" value="1"/>
</dbReference>
<evidence type="ECO:0000259" key="4">
    <source>
        <dbReference type="PROSITE" id="PS51462"/>
    </source>
</evidence>
<keyword evidence="6" id="KW-1185">Reference proteome</keyword>
<evidence type="ECO:0000256" key="1">
    <source>
        <dbReference type="ARBA" id="ARBA00001946"/>
    </source>
</evidence>
<evidence type="ECO:0000313" key="6">
    <source>
        <dbReference type="Proteomes" id="UP001500218"/>
    </source>
</evidence>
<reference evidence="6" key="1">
    <citation type="journal article" date="2019" name="Int. J. Syst. Evol. Microbiol.">
        <title>The Global Catalogue of Microorganisms (GCM) 10K type strain sequencing project: providing services to taxonomists for standard genome sequencing and annotation.</title>
        <authorList>
            <consortium name="The Broad Institute Genomics Platform"/>
            <consortium name="The Broad Institute Genome Sequencing Center for Infectious Disease"/>
            <person name="Wu L."/>
            <person name="Ma J."/>
        </authorList>
    </citation>
    <scope>NUCLEOTIDE SEQUENCE [LARGE SCALE GENOMIC DNA]</scope>
    <source>
        <strain evidence="6">JCM 13250</strain>
    </source>
</reference>
<organism evidence="5 6">
    <name type="scientific">Luedemannella flava</name>
    <dbReference type="NCBI Taxonomy" id="349316"/>
    <lineage>
        <taxon>Bacteria</taxon>
        <taxon>Bacillati</taxon>
        <taxon>Actinomycetota</taxon>
        <taxon>Actinomycetes</taxon>
        <taxon>Micromonosporales</taxon>
        <taxon>Micromonosporaceae</taxon>
        <taxon>Luedemannella</taxon>
    </lineage>
</organism>
<evidence type="ECO:0000256" key="3">
    <source>
        <dbReference type="SAM" id="MobiDB-lite"/>
    </source>
</evidence>
<dbReference type="InterPro" id="IPR015797">
    <property type="entry name" value="NUDIX_hydrolase-like_dom_sf"/>
</dbReference>
<dbReference type="RefSeq" id="WP_344138433.1">
    <property type="nucleotide sequence ID" value="NZ_BAAALT010000247.1"/>
</dbReference>
<evidence type="ECO:0000313" key="5">
    <source>
        <dbReference type="EMBL" id="GAA1828390.1"/>
    </source>
</evidence>
<accession>A0ABP4YRC6</accession>
<dbReference type="EMBL" id="BAAALT010000247">
    <property type="protein sequence ID" value="GAA1828390.1"/>
    <property type="molecule type" value="Genomic_DNA"/>
</dbReference>
<feature type="region of interest" description="Disordered" evidence="3">
    <location>
        <begin position="145"/>
        <end position="172"/>
    </location>
</feature>
<feature type="domain" description="Nudix hydrolase" evidence="4">
    <location>
        <begin position="3"/>
        <end position="133"/>
    </location>
</feature>
<comment type="cofactor">
    <cofactor evidence="1">
        <name>Mg(2+)</name>
        <dbReference type="ChEBI" id="CHEBI:18420"/>
    </cofactor>
</comment>
<dbReference type="Proteomes" id="UP001500218">
    <property type="component" value="Unassembled WGS sequence"/>
</dbReference>
<dbReference type="PANTHER" id="PTHR43046">
    <property type="entry name" value="GDP-MANNOSE MANNOSYL HYDROLASE"/>
    <property type="match status" value="1"/>
</dbReference>
<dbReference type="CDD" id="cd02883">
    <property type="entry name" value="NUDIX_Hydrolase"/>
    <property type="match status" value="1"/>
</dbReference>
<gene>
    <name evidence="5" type="ORF">GCM10009682_54350</name>
</gene>
<name>A0ABP4YRC6_9ACTN</name>
<sequence>MTALTSAVAAVITDPAGRVLLCQQRQGHQLWGLPGGGVRAGESPVHAVVRDVRTDTGTETELVDLVGLYQLTGDGCGDDLPDVLVHVFRGRLANADVAVNAPDRISRLAWHDPACLPEPMTATTRAAVADALAGRSGVLRDVLRDVDPRSADDEPWDEAAIPAQQPPAVPVS</sequence>
<comment type="caution">
    <text evidence="5">The sequence shown here is derived from an EMBL/GenBank/DDBJ whole genome shotgun (WGS) entry which is preliminary data.</text>
</comment>
<evidence type="ECO:0000256" key="2">
    <source>
        <dbReference type="ARBA" id="ARBA00022801"/>
    </source>
</evidence>